<protein>
    <recommendedName>
        <fullName evidence="9">Sulfate transport system permease protein CysT</fullName>
    </recommendedName>
</protein>
<name>A0A933L6L9_9HYPH</name>
<dbReference type="AlphaFoldDB" id="A0A933L6L9"/>
<evidence type="ECO:0000256" key="7">
    <source>
        <dbReference type="ARBA" id="ARBA00023136"/>
    </source>
</evidence>
<evidence type="ECO:0000313" key="12">
    <source>
        <dbReference type="Proteomes" id="UP000782610"/>
    </source>
</evidence>
<feature type="transmembrane region" description="Helical" evidence="9">
    <location>
        <begin position="105"/>
        <end position="134"/>
    </location>
</feature>
<comment type="caution">
    <text evidence="11">The sequence shown here is derived from an EMBL/GenBank/DDBJ whole genome shotgun (WGS) entry which is preliminary data.</text>
</comment>
<dbReference type="InterPro" id="IPR005667">
    <property type="entry name" value="Sulph_transpt2"/>
</dbReference>
<proteinExistence type="inferred from homology"/>
<reference evidence="11" key="1">
    <citation type="submission" date="2020-07" db="EMBL/GenBank/DDBJ databases">
        <title>Huge and variable diversity of episymbiotic CPR bacteria and DPANN archaea in groundwater ecosystems.</title>
        <authorList>
            <person name="He C.Y."/>
            <person name="Keren R."/>
            <person name="Whittaker M."/>
            <person name="Farag I.F."/>
            <person name="Doudna J."/>
            <person name="Cate J.H.D."/>
            <person name="Banfield J.F."/>
        </authorList>
    </citation>
    <scope>NUCLEOTIDE SEQUENCE</scope>
    <source>
        <strain evidence="11">NC_groundwater_1586_Pr3_B-0.1um_66_15</strain>
    </source>
</reference>
<dbReference type="PANTHER" id="PTHR30406:SF8">
    <property type="entry name" value="SULFATE TRANSPORT SYSTEM PERMEASE PROTEIN CYST"/>
    <property type="match status" value="1"/>
</dbReference>
<evidence type="ECO:0000313" key="11">
    <source>
        <dbReference type="EMBL" id="MBI4924045.1"/>
    </source>
</evidence>
<comment type="subunit">
    <text evidence="2">The complex is composed of two ATP-binding proteins (CysA), two transmembrane proteins (CysT and CysW) and a solute-binding protein (CysP).</text>
</comment>
<feature type="transmembrane region" description="Helical" evidence="9">
    <location>
        <begin position="249"/>
        <end position="275"/>
    </location>
</feature>
<dbReference type="GO" id="GO:0005886">
    <property type="term" value="C:plasma membrane"/>
    <property type="evidence" value="ECO:0007669"/>
    <property type="project" value="UniProtKB-SubCell"/>
</dbReference>
<evidence type="ECO:0000256" key="9">
    <source>
        <dbReference type="RuleBase" id="RU366001"/>
    </source>
</evidence>
<gene>
    <name evidence="11" type="primary">cysT</name>
    <name evidence="11" type="ORF">HY834_20110</name>
</gene>
<dbReference type="NCBIfam" id="TIGR02139">
    <property type="entry name" value="permease_CysT"/>
    <property type="match status" value="1"/>
</dbReference>
<evidence type="ECO:0000256" key="8">
    <source>
        <dbReference type="ARBA" id="ARBA00025323"/>
    </source>
</evidence>
<keyword evidence="3 9" id="KW-0813">Transport</keyword>
<evidence type="ECO:0000256" key="3">
    <source>
        <dbReference type="ARBA" id="ARBA00022448"/>
    </source>
</evidence>
<evidence type="ECO:0000256" key="2">
    <source>
        <dbReference type="ARBA" id="ARBA00011779"/>
    </source>
</evidence>
<evidence type="ECO:0000256" key="6">
    <source>
        <dbReference type="ARBA" id="ARBA00023032"/>
    </source>
</evidence>
<organism evidence="11 12">
    <name type="scientific">Devosia nanyangense</name>
    <dbReference type="NCBI Taxonomy" id="1228055"/>
    <lineage>
        <taxon>Bacteria</taxon>
        <taxon>Pseudomonadati</taxon>
        <taxon>Pseudomonadota</taxon>
        <taxon>Alphaproteobacteria</taxon>
        <taxon>Hyphomicrobiales</taxon>
        <taxon>Devosiaceae</taxon>
        <taxon>Devosia</taxon>
    </lineage>
</organism>
<sequence length="330" mass="35692">MIRFSGAGRRCSRNTSETVGFLTKSTPSSSSPLIPATAGQVPFHPARAGWTFVRPSVIPGFGLTLGYTLTYLSLIVLIPLAALFFKSATLPWSRIVEIATAHRTVQALWVSFGSSLLAALVNVVFGLVVAWVLVRYRFPGKRILDAIVDLPFALPTAVAGIALSSLYAPKGWIGWFVGPNGPLHLGWKIAYTPSGIVVALIFIGLPFVVRTVQPVLEEFEQELEEAAATLGANRWQTITRIILPRLTPAILTGFSLAFARAVGEYGSVIFIAGNLPNQSEIAPLLIIIKLEEFDIPGAAVIATIMLVLAFAMLLVINLIQAWARRRYGDV</sequence>
<dbReference type="Proteomes" id="UP000782610">
    <property type="component" value="Unassembled WGS sequence"/>
</dbReference>
<dbReference type="GO" id="GO:0015419">
    <property type="term" value="F:ABC-type sulfate transporter activity"/>
    <property type="evidence" value="ECO:0007669"/>
    <property type="project" value="UniProtKB-UniRule"/>
</dbReference>
<evidence type="ECO:0000256" key="5">
    <source>
        <dbReference type="ARBA" id="ARBA00022989"/>
    </source>
</evidence>
<comment type="caution">
    <text evidence="9">Lacks conserved residue(s) required for the propagation of feature annotation.</text>
</comment>
<comment type="function">
    <text evidence="9">Part of the ABC transporter complex (TC 3.A.1.6.1) involved in sulfate/thiosulfate import.</text>
</comment>
<feature type="transmembrane region" description="Helical" evidence="9">
    <location>
        <begin position="64"/>
        <end position="85"/>
    </location>
</feature>
<keyword evidence="6 9" id="KW-0764">Sulfate transport</keyword>
<dbReference type="NCBIfam" id="TIGR00969">
    <property type="entry name" value="3a0106s02"/>
    <property type="match status" value="1"/>
</dbReference>
<keyword evidence="7 9" id="KW-0472">Membrane</keyword>
<dbReference type="CDD" id="cd06261">
    <property type="entry name" value="TM_PBP2"/>
    <property type="match status" value="1"/>
</dbReference>
<feature type="domain" description="ABC transmembrane type-1" evidence="10">
    <location>
        <begin position="108"/>
        <end position="316"/>
    </location>
</feature>
<dbReference type="InterPro" id="IPR035906">
    <property type="entry name" value="MetI-like_sf"/>
</dbReference>
<dbReference type="FunFam" id="1.10.3720.10:FF:000004">
    <property type="entry name" value="Sulfate transport system permease protein CysT"/>
    <property type="match status" value="1"/>
</dbReference>
<dbReference type="InterPro" id="IPR011865">
    <property type="entry name" value="CysT_permease"/>
</dbReference>
<dbReference type="EMBL" id="JACRAF010000068">
    <property type="protein sequence ID" value="MBI4924045.1"/>
    <property type="molecule type" value="Genomic_DNA"/>
</dbReference>
<comment type="function">
    <text evidence="8">Part of the ABC transporter complex CysAWTP (TC 3.A.1.6.1) involved in sulfate/thiosulfate import. Probably responsible for the translocation of the substrate across the membrane.</text>
</comment>
<feature type="transmembrane region" description="Helical" evidence="9">
    <location>
        <begin position="146"/>
        <end position="169"/>
    </location>
</feature>
<dbReference type="PANTHER" id="PTHR30406">
    <property type="entry name" value="SULFATE TRANSPORT SYSTEM PERMEASE PROTEIN"/>
    <property type="match status" value="1"/>
</dbReference>
<comment type="subcellular location">
    <subcellularLocation>
        <location evidence="1">Cell membrane</location>
        <topology evidence="1">Multi-pass membrane protein</topology>
    </subcellularLocation>
</comment>
<feature type="transmembrane region" description="Helical" evidence="9">
    <location>
        <begin position="295"/>
        <end position="319"/>
    </location>
</feature>
<dbReference type="SUPFAM" id="SSF161098">
    <property type="entry name" value="MetI-like"/>
    <property type="match status" value="1"/>
</dbReference>
<dbReference type="InterPro" id="IPR000515">
    <property type="entry name" value="MetI-like"/>
</dbReference>
<accession>A0A933L6L9</accession>
<keyword evidence="5 9" id="KW-1133">Transmembrane helix</keyword>
<dbReference type="Pfam" id="PF00528">
    <property type="entry name" value="BPD_transp_1"/>
    <property type="match status" value="1"/>
</dbReference>
<feature type="transmembrane region" description="Helical" evidence="9">
    <location>
        <begin position="189"/>
        <end position="209"/>
    </location>
</feature>
<dbReference type="Gene3D" id="1.10.3720.10">
    <property type="entry name" value="MetI-like"/>
    <property type="match status" value="1"/>
</dbReference>
<dbReference type="PROSITE" id="PS50928">
    <property type="entry name" value="ABC_TM1"/>
    <property type="match status" value="1"/>
</dbReference>
<evidence type="ECO:0000259" key="10">
    <source>
        <dbReference type="PROSITE" id="PS50928"/>
    </source>
</evidence>
<evidence type="ECO:0000256" key="1">
    <source>
        <dbReference type="ARBA" id="ARBA00004651"/>
    </source>
</evidence>
<keyword evidence="4 9" id="KW-0812">Transmembrane</keyword>
<comment type="similarity">
    <text evidence="9">Belongs to the binding-protein-dependent transport system permease family. CysTW subfamily.</text>
</comment>
<evidence type="ECO:0000256" key="4">
    <source>
        <dbReference type="ARBA" id="ARBA00022692"/>
    </source>
</evidence>